<keyword evidence="5" id="KW-0812">Transmembrane</keyword>
<organism evidence="15 16">
    <name type="scientific">Negadavirga shengliensis</name>
    <dbReference type="NCBI Taxonomy" id="1389218"/>
    <lineage>
        <taxon>Bacteria</taxon>
        <taxon>Pseudomonadati</taxon>
        <taxon>Bacteroidota</taxon>
        <taxon>Cytophagia</taxon>
        <taxon>Cytophagales</taxon>
        <taxon>Cyclobacteriaceae</taxon>
        <taxon>Negadavirga</taxon>
    </lineage>
</organism>
<evidence type="ECO:0000256" key="3">
    <source>
        <dbReference type="ARBA" id="ARBA00022676"/>
    </source>
</evidence>
<keyword evidence="11" id="KW-0472">Membrane</keyword>
<keyword evidence="8" id="KW-0735">Signal-anchor</keyword>
<evidence type="ECO:0000256" key="5">
    <source>
        <dbReference type="ARBA" id="ARBA00022692"/>
    </source>
</evidence>
<name>A0ABV9T309_9BACT</name>
<comment type="subcellular location">
    <subcellularLocation>
        <location evidence="2">Endoplasmic reticulum membrane</location>
        <topology evidence="2">Single-pass type II membrane protein</topology>
    </subcellularLocation>
    <subcellularLocation>
        <location evidence="1">Golgi apparatus membrane</location>
        <topology evidence="1">Single-pass type II membrane protein</topology>
    </subcellularLocation>
</comment>
<keyword evidence="10" id="KW-0333">Golgi apparatus</keyword>
<dbReference type="InterPro" id="IPR003406">
    <property type="entry name" value="Glyco_trans_14"/>
</dbReference>
<keyword evidence="7" id="KW-0256">Endoplasmic reticulum</keyword>
<dbReference type="PANTHER" id="PTHR46025:SF3">
    <property type="entry name" value="XYLOSYLTRANSFERASE OXT"/>
    <property type="match status" value="1"/>
</dbReference>
<gene>
    <name evidence="15" type="ORF">ACFPFU_14360</name>
</gene>
<accession>A0ABV9T309</accession>
<proteinExistence type="predicted"/>
<evidence type="ECO:0000256" key="12">
    <source>
        <dbReference type="ARBA" id="ARBA00023157"/>
    </source>
</evidence>
<reference evidence="16" key="1">
    <citation type="journal article" date="2019" name="Int. J. Syst. Evol. Microbiol.">
        <title>The Global Catalogue of Microorganisms (GCM) 10K type strain sequencing project: providing services to taxonomists for standard genome sequencing and annotation.</title>
        <authorList>
            <consortium name="The Broad Institute Genomics Platform"/>
            <consortium name="The Broad Institute Genome Sequencing Center for Infectious Disease"/>
            <person name="Wu L."/>
            <person name="Ma J."/>
        </authorList>
    </citation>
    <scope>NUCLEOTIDE SEQUENCE [LARGE SCALE GENOMIC DNA]</scope>
    <source>
        <strain evidence="16">CGMCC 4.7466</strain>
    </source>
</reference>
<dbReference type="Pfam" id="PF02485">
    <property type="entry name" value="Branch"/>
    <property type="match status" value="1"/>
</dbReference>
<evidence type="ECO:0000313" key="16">
    <source>
        <dbReference type="Proteomes" id="UP001595818"/>
    </source>
</evidence>
<protein>
    <recommendedName>
        <fullName evidence="14">Peptide O-xylosyltransferase</fullName>
    </recommendedName>
</protein>
<keyword evidence="3" id="KW-0328">Glycosyltransferase</keyword>
<keyword evidence="13" id="KW-0325">Glycoprotein</keyword>
<keyword evidence="4" id="KW-0808">Transferase</keyword>
<dbReference type="RefSeq" id="WP_377065455.1">
    <property type="nucleotide sequence ID" value="NZ_JBHSJJ010000007.1"/>
</dbReference>
<evidence type="ECO:0000256" key="2">
    <source>
        <dbReference type="ARBA" id="ARBA00004648"/>
    </source>
</evidence>
<comment type="caution">
    <text evidence="15">The sequence shown here is derived from an EMBL/GenBank/DDBJ whole genome shotgun (WGS) entry which is preliminary data.</text>
</comment>
<evidence type="ECO:0000256" key="8">
    <source>
        <dbReference type="ARBA" id="ARBA00022968"/>
    </source>
</evidence>
<evidence type="ECO:0000256" key="9">
    <source>
        <dbReference type="ARBA" id="ARBA00022989"/>
    </source>
</evidence>
<evidence type="ECO:0000256" key="4">
    <source>
        <dbReference type="ARBA" id="ARBA00022679"/>
    </source>
</evidence>
<dbReference type="PANTHER" id="PTHR46025">
    <property type="entry name" value="XYLOSYLTRANSFERASE OXT"/>
    <property type="match status" value="1"/>
</dbReference>
<evidence type="ECO:0000256" key="13">
    <source>
        <dbReference type="ARBA" id="ARBA00023180"/>
    </source>
</evidence>
<evidence type="ECO:0000256" key="1">
    <source>
        <dbReference type="ARBA" id="ARBA00004323"/>
    </source>
</evidence>
<dbReference type="InterPro" id="IPR043538">
    <property type="entry name" value="XYLT"/>
</dbReference>
<keyword evidence="9" id="KW-1133">Transmembrane helix</keyword>
<keyword evidence="12" id="KW-1015">Disulfide bond</keyword>
<dbReference type="Proteomes" id="UP001595818">
    <property type="component" value="Unassembled WGS sequence"/>
</dbReference>
<keyword evidence="16" id="KW-1185">Reference proteome</keyword>
<evidence type="ECO:0000256" key="10">
    <source>
        <dbReference type="ARBA" id="ARBA00023034"/>
    </source>
</evidence>
<evidence type="ECO:0000256" key="11">
    <source>
        <dbReference type="ARBA" id="ARBA00023136"/>
    </source>
</evidence>
<evidence type="ECO:0000256" key="6">
    <source>
        <dbReference type="ARBA" id="ARBA00022723"/>
    </source>
</evidence>
<evidence type="ECO:0000313" key="15">
    <source>
        <dbReference type="EMBL" id="MFC4872876.1"/>
    </source>
</evidence>
<sequence>MKHAVLVLAYKNIHHLSEYIQFLDEDFLFYIHIDKKSLISKEEQAALFNHKNVVFISRKYKVNWGGVNFLKAMLHLGKEALKNKEVGYIHSVSGQHFPIKTAFEIKNFFHENAGKEFMEFFRLPTERWAHGGLNRVEYYNLYDTFNSKTTTGFKAIKLALILQRLLRIKRKPLKDFPVLYGGSAWWSFSAACLAYTVDYAESHPASMKRLEYTLCAEEMFFQTVIMNSPFKASVVNDNLTLVCWEFRNGNSPATLDNSDFQNLMKSEKLFARRFDYPVSKELMTLLKEELNKKINA</sequence>
<keyword evidence="6" id="KW-0479">Metal-binding</keyword>
<evidence type="ECO:0000256" key="14">
    <source>
        <dbReference type="ARBA" id="ARBA00042865"/>
    </source>
</evidence>
<evidence type="ECO:0000256" key="7">
    <source>
        <dbReference type="ARBA" id="ARBA00022824"/>
    </source>
</evidence>
<dbReference type="EMBL" id="JBHSJJ010000007">
    <property type="protein sequence ID" value="MFC4872876.1"/>
    <property type="molecule type" value="Genomic_DNA"/>
</dbReference>